<reference evidence="2 3" key="1">
    <citation type="journal article" date="2018" name="Evol. Lett.">
        <title>Horizontal gene cluster transfer increased hallucinogenic mushroom diversity.</title>
        <authorList>
            <person name="Reynolds H.T."/>
            <person name="Vijayakumar V."/>
            <person name="Gluck-Thaler E."/>
            <person name="Korotkin H.B."/>
            <person name="Matheny P.B."/>
            <person name="Slot J.C."/>
        </authorList>
    </citation>
    <scope>NUCLEOTIDE SEQUENCE [LARGE SCALE GENOMIC DNA]</scope>
    <source>
        <strain evidence="2 3">SRW20</strain>
    </source>
</reference>
<dbReference type="InterPro" id="IPR036047">
    <property type="entry name" value="F-box-like_dom_sf"/>
</dbReference>
<proteinExistence type="predicted"/>
<evidence type="ECO:0000313" key="2">
    <source>
        <dbReference type="EMBL" id="PPQ65357.1"/>
    </source>
</evidence>
<dbReference type="EMBL" id="NHYE01005655">
    <property type="protein sequence ID" value="PPQ65357.1"/>
    <property type="molecule type" value="Genomic_DNA"/>
</dbReference>
<name>A0A409VGH0_9AGAR</name>
<dbReference type="Gene3D" id="1.20.1280.50">
    <property type="match status" value="1"/>
</dbReference>
<comment type="caution">
    <text evidence="2">The sequence shown here is derived from an EMBL/GenBank/DDBJ whole genome shotgun (WGS) entry which is preliminary data.</text>
</comment>
<accession>A0A409VGH0</accession>
<dbReference type="InterPro" id="IPR032675">
    <property type="entry name" value="LRR_dom_sf"/>
</dbReference>
<organism evidence="2 3">
    <name type="scientific">Gymnopilus dilepis</name>
    <dbReference type="NCBI Taxonomy" id="231916"/>
    <lineage>
        <taxon>Eukaryota</taxon>
        <taxon>Fungi</taxon>
        <taxon>Dikarya</taxon>
        <taxon>Basidiomycota</taxon>
        <taxon>Agaricomycotina</taxon>
        <taxon>Agaricomycetes</taxon>
        <taxon>Agaricomycetidae</taxon>
        <taxon>Agaricales</taxon>
        <taxon>Agaricineae</taxon>
        <taxon>Hymenogastraceae</taxon>
        <taxon>Gymnopilus</taxon>
    </lineage>
</organism>
<sequence>MSAYDVASFLSAIEELNQRYPPLPQNQVKDYAFPQVPASQLAAESTPNFSVRDVASPSIQQADTQQLRVSPFITKENEVHWHPRPLSAVEIEFELSRTRWFVANIQELYRTIQRFGKQSDKGKDAASQVRLLYITYRRYFGRVFRINDLPLEILVSIFRLIADPITHSNLDIQRRNAITSVCRHWRSVALDDGTLWGILRFSKPVAYEQCFEYFKRAKSSPLTVHVSDTPEEALTVETARSLTERLFTKLPCIRVFRAIVQQPDTALYFMRSLSCIGEQGIPTIMERLEIIQKTVRPAAQANLNHQPVVLFGGAYLPSLRHLGVGGLPVNFETCVLKDLDTLELSWMFVGDSPAVFQSVLRKSPNLSKLSLDNAGPRSPPSCRGPAPVSLPRLETLAIVNYGLEYTLFILSQFTAPNVVELNLCQIHTREPSRIFDQLVGKFPAVKSLTLNCFAQVVRLEDGPSIAQWLRTMPLLVYLRLVNVSENFLLPFLYDAKTLRLPTSNVPLNIKHSICPKLKYLEIHYSSPMKMPTTPNIPNWFLHRLTLGFPLWKCFIDSDTLDTLGPDKLNSLKEALGKTRTSLYRLTPSDRPIEEQHLLGRG</sequence>
<feature type="domain" description="F-box" evidence="1">
    <location>
        <begin position="146"/>
        <end position="196"/>
    </location>
</feature>
<dbReference type="InterPro" id="IPR001810">
    <property type="entry name" value="F-box_dom"/>
</dbReference>
<evidence type="ECO:0000313" key="3">
    <source>
        <dbReference type="Proteomes" id="UP000284706"/>
    </source>
</evidence>
<dbReference type="Proteomes" id="UP000284706">
    <property type="component" value="Unassembled WGS sequence"/>
</dbReference>
<evidence type="ECO:0000259" key="1">
    <source>
        <dbReference type="Pfam" id="PF12937"/>
    </source>
</evidence>
<gene>
    <name evidence="2" type="ORF">CVT26_000072</name>
</gene>
<protein>
    <recommendedName>
        <fullName evidence="1">F-box domain-containing protein</fullName>
    </recommendedName>
</protein>
<dbReference type="STRING" id="231916.A0A409VGH0"/>
<dbReference type="OrthoDB" id="3226575at2759"/>
<dbReference type="SUPFAM" id="SSF81383">
    <property type="entry name" value="F-box domain"/>
    <property type="match status" value="1"/>
</dbReference>
<dbReference type="SUPFAM" id="SSF52047">
    <property type="entry name" value="RNI-like"/>
    <property type="match status" value="1"/>
</dbReference>
<dbReference type="Gene3D" id="3.80.10.10">
    <property type="entry name" value="Ribonuclease Inhibitor"/>
    <property type="match status" value="1"/>
</dbReference>
<dbReference type="Pfam" id="PF12937">
    <property type="entry name" value="F-box-like"/>
    <property type="match status" value="1"/>
</dbReference>
<keyword evidence="3" id="KW-1185">Reference proteome</keyword>
<dbReference type="InParanoid" id="A0A409VGH0"/>
<dbReference type="AlphaFoldDB" id="A0A409VGH0"/>